<dbReference type="EMBL" id="BBZA01000071">
    <property type="protein sequence ID" value="GAP62642.1"/>
    <property type="molecule type" value="Genomic_DNA"/>
</dbReference>
<dbReference type="AlphaFoldDB" id="A0A0M8K816"/>
<reference evidence="2" key="2">
    <citation type="submission" date="2015-08" db="EMBL/GenBank/DDBJ databases">
        <title>Draft Genome Sequence of a Heterotrophic Facultative Anaerobic Bacterium Ardenticatena maritima Strain 110S.</title>
        <authorList>
            <person name="Kawaichi S."/>
            <person name="Yoshida T."/>
            <person name="Sako Y."/>
            <person name="Nakamura R."/>
        </authorList>
    </citation>
    <scope>NUCLEOTIDE SEQUENCE [LARGE SCALE GENOMIC DNA]</scope>
    <source>
        <strain evidence="2">110S</strain>
    </source>
</reference>
<keyword evidence="2" id="KW-1185">Reference proteome</keyword>
<protein>
    <submittedName>
        <fullName evidence="1">Uncharacterized protein</fullName>
    </submittedName>
</protein>
<organism evidence="1 2">
    <name type="scientific">Ardenticatena maritima</name>
    <dbReference type="NCBI Taxonomy" id="872965"/>
    <lineage>
        <taxon>Bacteria</taxon>
        <taxon>Bacillati</taxon>
        <taxon>Chloroflexota</taxon>
        <taxon>Ardenticatenia</taxon>
        <taxon>Ardenticatenales</taxon>
        <taxon>Ardenticatenaceae</taxon>
        <taxon>Ardenticatena</taxon>
    </lineage>
</organism>
<gene>
    <name evidence="1" type="ORF">ARMA_1065</name>
</gene>
<comment type="caution">
    <text evidence="1">The sequence shown here is derived from an EMBL/GenBank/DDBJ whole genome shotgun (WGS) entry which is preliminary data.</text>
</comment>
<dbReference type="InParanoid" id="A0A0M8K816"/>
<accession>A0A0M8K816</accession>
<evidence type="ECO:0000313" key="1">
    <source>
        <dbReference type="EMBL" id="GAP62642.1"/>
    </source>
</evidence>
<reference evidence="1 2" key="1">
    <citation type="journal article" date="2015" name="Genome Announc.">
        <title>Draft Genome Sequence of a Heterotrophic Facultative Anaerobic Thermophilic Bacterium, Ardenticatena maritima Strain 110ST.</title>
        <authorList>
            <person name="Kawaichi S."/>
            <person name="Yoshida T."/>
            <person name="Sako Y."/>
            <person name="Nakamura R."/>
        </authorList>
    </citation>
    <scope>NUCLEOTIDE SEQUENCE [LARGE SCALE GENOMIC DNA]</scope>
    <source>
        <strain evidence="1 2">110S</strain>
    </source>
</reference>
<proteinExistence type="predicted"/>
<evidence type="ECO:0000313" key="2">
    <source>
        <dbReference type="Proteomes" id="UP000037784"/>
    </source>
</evidence>
<sequence>MECSHSFFFLEQVWAVWRKIVAWFGRETRCLYAGGAFGA</sequence>
<name>A0A0M8K816_9CHLR</name>
<dbReference type="Proteomes" id="UP000037784">
    <property type="component" value="Unassembled WGS sequence"/>
</dbReference>